<evidence type="ECO:0000256" key="1">
    <source>
        <dbReference type="SAM" id="Phobius"/>
    </source>
</evidence>
<feature type="transmembrane region" description="Helical" evidence="1">
    <location>
        <begin position="53"/>
        <end position="69"/>
    </location>
</feature>
<keyword evidence="1" id="KW-0472">Membrane</keyword>
<dbReference type="RefSeq" id="WP_087250985.1">
    <property type="nucleotide sequence ID" value="NZ_WCTZ01000014.1"/>
</dbReference>
<accession>A0A7J5H481</accession>
<gene>
    <name evidence="2" type="ORF">GAQ34_12195</name>
</gene>
<organism evidence="2 3">
    <name type="scientific">Bacteroides uniformis</name>
    <dbReference type="NCBI Taxonomy" id="820"/>
    <lineage>
        <taxon>Bacteria</taxon>
        <taxon>Pseudomonadati</taxon>
        <taxon>Bacteroidota</taxon>
        <taxon>Bacteroidia</taxon>
        <taxon>Bacteroidales</taxon>
        <taxon>Bacteroidaceae</taxon>
        <taxon>Bacteroides</taxon>
    </lineage>
</organism>
<evidence type="ECO:0000313" key="2">
    <source>
        <dbReference type="EMBL" id="KAB4184786.1"/>
    </source>
</evidence>
<proteinExistence type="predicted"/>
<dbReference type="Proteomes" id="UP000442334">
    <property type="component" value="Unassembled WGS sequence"/>
</dbReference>
<name>A0A7J5H481_BACUN</name>
<keyword evidence="1" id="KW-1133">Transmembrane helix</keyword>
<sequence>MDKNWKIDQLEKLHIGKSIYKYIPENIGNILYCDTTEPKEYPLTPQQTSKRKILGMLFCIISLSLYWGFLYEHYIWGIIITIVICIITLAVYNTSFSGVDYFIGDKGFSIIEFSGRRDNIANKQIWQFDDLSYLFTGECVKKVNFSYSGTDYYFSFYKKLNPDGKTYDIAYTTTGSYSDKSPKDPMNPEGASPEYCFMKELEKIWTLHFFNKHKNAPITQFPLIKDNSIYSDAIAVCRDYIDIYGVKYNQSNTKNIYISNGQLIVEHENHSKKFLGLIEKGNISSIPLSDLGNRQAFMLLFNSFYKS</sequence>
<protein>
    <submittedName>
        <fullName evidence="2">Uncharacterized protein</fullName>
    </submittedName>
</protein>
<feature type="transmembrane region" description="Helical" evidence="1">
    <location>
        <begin position="75"/>
        <end position="92"/>
    </location>
</feature>
<dbReference type="EMBL" id="WCUA01000012">
    <property type="protein sequence ID" value="KAB4184786.1"/>
    <property type="molecule type" value="Genomic_DNA"/>
</dbReference>
<comment type="caution">
    <text evidence="2">The sequence shown here is derived from an EMBL/GenBank/DDBJ whole genome shotgun (WGS) entry which is preliminary data.</text>
</comment>
<reference evidence="2 3" key="1">
    <citation type="journal article" date="2019" name="Nat. Med.">
        <title>A library of human gut bacterial isolates paired with longitudinal multiomics data enables mechanistic microbiome research.</title>
        <authorList>
            <person name="Poyet M."/>
            <person name="Groussin M."/>
            <person name="Gibbons S.M."/>
            <person name="Avila-Pacheco J."/>
            <person name="Jiang X."/>
            <person name="Kearney S.M."/>
            <person name="Perrotta A.R."/>
            <person name="Berdy B."/>
            <person name="Zhao S."/>
            <person name="Lieberman T.D."/>
            <person name="Swanson P.K."/>
            <person name="Smith M."/>
            <person name="Roesemann S."/>
            <person name="Alexander J.E."/>
            <person name="Rich S.A."/>
            <person name="Livny J."/>
            <person name="Vlamakis H."/>
            <person name="Clish C."/>
            <person name="Bullock K."/>
            <person name="Deik A."/>
            <person name="Scott J."/>
            <person name="Pierce K.A."/>
            <person name="Xavier R.J."/>
            <person name="Alm E.J."/>
        </authorList>
    </citation>
    <scope>NUCLEOTIDE SEQUENCE [LARGE SCALE GENOMIC DNA]</scope>
    <source>
        <strain evidence="2 3">BIOML-A21</strain>
    </source>
</reference>
<dbReference type="AlphaFoldDB" id="A0A7J5H481"/>
<evidence type="ECO:0000313" key="3">
    <source>
        <dbReference type="Proteomes" id="UP000442334"/>
    </source>
</evidence>
<keyword evidence="1" id="KW-0812">Transmembrane</keyword>